<dbReference type="SUPFAM" id="SSF55031">
    <property type="entry name" value="Bacterial exopeptidase dimerisation domain"/>
    <property type="match status" value="1"/>
</dbReference>
<dbReference type="GO" id="GO:0046872">
    <property type="term" value="F:metal ion binding"/>
    <property type="evidence" value="ECO:0007669"/>
    <property type="project" value="UniProtKB-KW"/>
</dbReference>
<evidence type="ECO:0000256" key="6">
    <source>
        <dbReference type="SAM" id="SignalP"/>
    </source>
</evidence>
<reference evidence="8" key="2">
    <citation type="submission" date="2014-06" db="EMBL/GenBank/DDBJ databases">
        <title>The complete genome of Blastobotrys (Arxula) adeninivorans LS3 - a yeast of biotechnological interest.</title>
        <authorList>
            <person name="Kunze G."/>
            <person name="Gaillardin C."/>
            <person name="Czernicka M."/>
            <person name="Durrens P."/>
            <person name="Martin T."/>
            <person name="Boer E."/>
            <person name="Gabaldon T."/>
            <person name="Cruz J."/>
            <person name="Talla E."/>
            <person name="Marck C."/>
            <person name="Goffeau A."/>
            <person name="Barbe V."/>
            <person name="Baret P."/>
            <person name="Baronian K."/>
            <person name="Beier S."/>
            <person name="Bleykasten C."/>
            <person name="Bode R."/>
            <person name="Casaregola S."/>
            <person name="Despons L."/>
            <person name="Fairhead C."/>
            <person name="Giersberg M."/>
            <person name="Gierski P."/>
            <person name="Hahnel U."/>
            <person name="Hartmann A."/>
            <person name="Jankowska D."/>
            <person name="Jubin C."/>
            <person name="Jung P."/>
            <person name="Lafontaine I."/>
            <person name="Leh-Louis V."/>
            <person name="Lemaire M."/>
            <person name="Marcet-Houben M."/>
            <person name="Mascher M."/>
            <person name="Morel G."/>
            <person name="Richard G.-F."/>
            <person name="Riechen J."/>
            <person name="Sacerdot C."/>
            <person name="Sarkar A."/>
            <person name="Savel G."/>
            <person name="Schacherer J."/>
            <person name="Sherman D."/>
            <person name="Straub M.-L."/>
            <person name="Stein N."/>
            <person name="Thierry A."/>
            <person name="Trautwein-Schult A."/>
            <person name="Westhof E."/>
            <person name="Worch S."/>
            <person name="Dujon B."/>
            <person name="Souciet J.-L."/>
            <person name="Wincker P."/>
            <person name="Scholz U."/>
            <person name="Neuveglise N."/>
        </authorList>
    </citation>
    <scope>NUCLEOTIDE SEQUENCE</scope>
    <source>
        <strain evidence="8">LS3</strain>
    </source>
</reference>
<dbReference type="Pfam" id="PF07687">
    <property type="entry name" value="M20_dimer"/>
    <property type="match status" value="1"/>
</dbReference>
<sequence length="386" mass="42106">MHLFNLTLLASYLWNGGQYESAIQEPDVPVRAPLRSPMADETHAPLFNLHRELVERSSVSGDEDNAVTYLAQYLRNRNFTVELETVSEEPKRQNIYAYVGNVRDTKVLLTSHIDTVPPYIPYSVDGDRIYGRGSVDAKNCVAAMTIALSELLEDGRVGQGDVGLLFVVDEEVSAKGMQFADKHLGINSWQSVIFGEPTELKLAIGHKGVALARYRAHGKAAHSGYPELGVNANEVMIKALNRILNHKFPQSPLLGPSTVNVGHIVGGVAANVIPAEAEAEVLVRVADDLGAVTTFLRDVAGSADNLELVELYAVGPQLLDYNVPGFDSIIVKYGTDIPNLHGNFKRYLYGAGSILRAHGPEEYVTTSDLVESVDGYKQLVLHSLTN</sequence>
<dbReference type="Gene3D" id="3.40.630.10">
    <property type="entry name" value="Zn peptidases"/>
    <property type="match status" value="1"/>
</dbReference>
<keyword evidence="5" id="KW-0862">Zinc</keyword>
<dbReference type="InterPro" id="IPR050072">
    <property type="entry name" value="Peptidase_M20A"/>
</dbReference>
<dbReference type="Pfam" id="PF01546">
    <property type="entry name" value="Peptidase_M20"/>
    <property type="match status" value="1"/>
</dbReference>
<dbReference type="PROSITE" id="PS00758">
    <property type="entry name" value="ARGE_DAPE_CPG2_1"/>
    <property type="match status" value="1"/>
</dbReference>
<evidence type="ECO:0000256" key="3">
    <source>
        <dbReference type="ARBA" id="ARBA00022723"/>
    </source>
</evidence>
<dbReference type="Gene3D" id="3.30.70.360">
    <property type="match status" value="1"/>
</dbReference>
<dbReference type="GO" id="GO:0016787">
    <property type="term" value="F:hydrolase activity"/>
    <property type="evidence" value="ECO:0007669"/>
    <property type="project" value="UniProtKB-KW"/>
</dbReference>
<evidence type="ECO:0000313" key="8">
    <source>
        <dbReference type="EMBL" id="CDP36830.1"/>
    </source>
</evidence>
<keyword evidence="3" id="KW-0479">Metal-binding</keyword>
<dbReference type="InterPro" id="IPR002933">
    <property type="entry name" value="Peptidase_M20"/>
</dbReference>
<dbReference type="EMBL" id="HG937692">
    <property type="protein sequence ID" value="CDP36830.1"/>
    <property type="molecule type" value="Genomic_DNA"/>
</dbReference>
<dbReference type="PANTHER" id="PTHR43808:SF8">
    <property type="entry name" value="PEPTIDASE M20 DIMERISATION DOMAIN-CONTAINING PROTEIN"/>
    <property type="match status" value="1"/>
</dbReference>
<gene>
    <name evidence="8" type="ORF">GNLVRS02_ARAD1B21978g</name>
</gene>
<dbReference type="SUPFAM" id="SSF53187">
    <property type="entry name" value="Zn-dependent exopeptidases"/>
    <property type="match status" value="1"/>
</dbReference>
<dbReference type="PROSITE" id="PS00759">
    <property type="entry name" value="ARGE_DAPE_CPG2_2"/>
    <property type="match status" value="1"/>
</dbReference>
<feature type="chain" id="PRO_5001587995" evidence="6">
    <location>
        <begin position="20"/>
        <end position="386"/>
    </location>
</feature>
<evidence type="ECO:0000256" key="5">
    <source>
        <dbReference type="ARBA" id="ARBA00022833"/>
    </source>
</evidence>
<keyword evidence="6" id="KW-0732">Signal</keyword>
<accession>A0A060T6T8</accession>
<organism evidence="8">
    <name type="scientific">Blastobotrys adeninivorans</name>
    <name type="common">Yeast</name>
    <name type="synonym">Arxula adeninivorans</name>
    <dbReference type="NCBI Taxonomy" id="409370"/>
    <lineage>
        <taxon>Eukaryota</taxon>
        <taxon>Fungi</taxon>
        <taxon>Dikarya</taxon>
        <taxon>Ascomycota</taxon>
        <taxon>Saccharomycotina</taxon>
        <taxon>Dipodascomycetes</taxon>
        <taxon>Dipodascales</taxon>
        <taxon>Trichomonascaceae</taxon>
        <taxon>Blastobotrys</taxon>
    </lineage>
</organism>
<comment type="cofactor">
    <cofactor evidence="1">
        <name>Zn(2+)</name>
        <dbReference type="ChEBI" id="CHEBI:29105"/>
    </cofactor>
</comment>
<dbReference type="PhylomeDB" id="A0A060T6T8"/>
<evidence type="ECO:0000256" key="2">
    <source>
        <dbReference type="ARBA" id="ARBA00006247"/>
    </source>
</evidence>
<keyword evidence="4" id="KW-0378">Hydrolase</keyword>
<feature type="domain" description="Peptidase M20 dimerisation" evidence="7">
    <location>
        <begin position="204"/>
        <end position="287"/>
    </location>
</feature>
<evidence type="ECO:0000256" key="1">
    <source>
        <dbReference type="ARBA" id="ARBA00001947"/>
    </source>
</evidence>
<protein>
    <submittedName>
        <fullName evidence="8">ARAD1B21978p</fullName>
    </submittedName>
</protein>
<evidence type="ECO:0000259" key="7">
    <source>
        <dbReference type="Pfam" id="PF07687"/>
    </source>
</evidence>
<dbReference type="InterPro" id="IPR011650">
    <property type="entry name" value="Peptidase_M20_dimer"/>
</dbReference>
<dbReference type="PANTHER" id="PTHR43808">
    <property type="entry name" value="ACETYLORNITHINE DEACETYLASE"/>
    <property type="match status" value="1"/>
</dbReference>
<proteinExistence type="inferred from homology"/>
<reference evidence="8" key="1">
    <citation type="submission" date="2014-02" db="EMBL/GenBank/DDBJ databases">
        <authorList>
            <person name="Genoscope - CEA"/>
        </authorList>
    </citation>
    <scope>NUCLEOTIDE SEQUENCE</scope>
    <source>
        <strain evidence="8">LS3</strain>
    </source>
</reference>
<dbReference type="InterPro" id="IPR036264">
    <property type="entry name" value="Bact_exopeptidase_dim_dom"/>
</dbReference>
<evidence type="ECO:0000256" key="4">
    <source>
        <dbReference type="ARBA" id="ARBA00022801"/>
    </source>
</evidence>
<dbReference type="InterPro" id="IPR001261">
    <property type="entry name" value="ArgE/DapE_CS"/>
</dbReference>
<name>A0A060T6T8_BLAAD</name>
<dbReference type="CDD" id="cd05652">
    <property type="entry name" value="M20_ArgE_DapE-like_fungal"/>
    <property type="match status" value="1"/>
</dbReference>
<comment type="similarity">
    <text evidence="2">Belongs to the peptidase M20A family.</text>
</comment>
<dbReference type="AlphaFoldDB" id="A0A060T6T8"/>
<feature type="signal peptide" evidence="6">
    <location>
        <begin position="1"/>
        <end position="19"/>
    </location>
</feature>